<dbReference type="Proteomes" id="UP000715441">
    <property type="component" value="Unassembled WGS sequence"/>
</dbReference>
<reference evidence="1 2" key="1">
    <citation type="submission" date="2020-04" db="EMBL/GenBank/DDBJ databases">
        <title>Novel species.</title>
        <authorList>
            <person name="Teo W.F.A."/>
            <person name="Lipun K."/>
            <person name="Srisuk N."/>
            <person name="Duangmal K."/>
        </authorList>
    </citation>
    <scope>NUCLEOTIDE SEQUENCE [LARGE SCALE GENOMIC DNA]</scope>
    <source>
        <strain evidence="1 2">K13G38</strain>
    </source>
</reference>
<accession>A0ABX1JAB3</accession>
<dbReference type="RefSeq" id="WP_168519276.1">
    <property type="nucleotide sequence ID" value="NZ_JAAXLS010000021.1"/>
</dbReference>
<gene>
    <name evidence="1" type="ORF">HFP15_25465</name>
</gene>
<keyword evidence="2" id="KW-1185">Reference proteome</keyword>
<evidence type="ECO:0000313" key="2">
    <source>
        <dbReference type="Proteomes" id="UP000715441"/>
    </source>
</evidence>
<organism evidence="1 2">
    <name type="scientific">Amycolatopsis acididurans</name>
    <dbReference type="NCBI Taxonomy" id="2724524"/>
    <lineage>
        <taxon>Bacteria</taxon>
        <taxon>Bacillati</taxon>
        <taxon>Actinomycetota</taxon>
        <taxon>Actinomycetes</taxon>
        <taxon>Pseudonocardiales</taxon>
        <taxon>Pseudonocardiaceae</taxon>
        <taxon>Amycolatopsis</taxon>
    </lineage>
</organism>
<protein>
    <submittedName>
        <fullName evidence="1">Uncharacterized protein</fullName>
    </submittedName>
</protein>
<name>A0ABX1JAB3_9PSEU</name>
<proteinExistence type="predicted"/>
<comment type="caution">
    <text evidence="1">The sequence shown here is derived from an EMBL/GenBank/DDBJ whole genome shotgun (WGS) entry which is preliminary data.</text>
</comment>
<sequence length="104" mass="11694">MWAAICLETADYDAAGTVEWAVRQRLADQSEEAARLYTVRLDQPDWLQACWRIRAESDERAALWALHALRSAATAACRHAGRNTERVDVAPVFSLTVEPEPAKR</sequence>
<evidence type="ECO:0000313" key="1">
    <source>
        <dbReference type="EMBL" id="NKQ56231.1"/>
    </source>
</evidence>
<dbReference type="EMBL" id="JAAXLS010000021">
    <property type="protein sequence ID" value="NKQ56231.1"/>
    <property type="molecule type" value="Genomic_DNA"/>
</dbReference>